<feature type="signal peptide" evidence="3">
    <location>
        <begin position="1"/>
        <end position="23"/>
    </location>
</feature>
<organism evidence="4 5">
    <name type="scientific">Aphidius gifuensis</name>
    <name type="common">Parasitoid wasp</name>
    <dbReference type="NCBI Taxonomy" id="684658"/>
    <lineage>
        <taxon>Eukaryota</taxon>
        <taxon>Metazoa</taxon>
        <taxon>Ecdysozoa</taxon>
        <taxon>Arthropoda</taxon>
        <taxon>Hexapoda</taxon>
        <taxon>Insecta</taxon>
        <taxon>Pterygota</taxon>
        <taxon>Neoptera</taxon>
        <taxon>Endopterygota</taxon>
        <taxon>Hymenoptera</taxon>
        <taxon>Apocrita</taxon>
        <taxon>Ichneumonoidea</taxon>
        <taxon>Braconidae</taxon>
        <taxon>Aphidiinae</taxon>
        <taxon>Aphidius</taxon>
    </lineage>
</organism>
<dbReference type="GO" id="GO:0042813">
    <property type="term" value="F:Wnt receptor activity"/>
    <property type="evidence" value="ECO:0007669"/>
    <property type="project" value="TreeGrafter"/>
</dbReference>
<name>A0A835CSG9_APHGI</name>
<protein>
    <recommendedName>
        <fullName evidence="6">DUF5050 domain-containing protein</fullName>
    </recommendedName>
</protein>
<dbReference type="InterPro" id="IPR050778">
    <property type="entry name" value="Cueball_EGF_LRP_Nidogen"/>
</dbReference>
<dbReference type="Proteomes" id="UP000639338">
    <property type="component" value="Unassembled WGS sequence"/>
</dbReference>
<keyword evidence="3" id="KW-0732">Signal</keyword>
<dbReference type="GO" id="GO:0017147">
    <property type="term" value="F:Wnt-protein binding"/>
    <property type="evidence" value="ECO:0007669"/>
    <property type="project" value="TreeGrafter"/>
</dbReference>
<dbReference type="SUPFAM" id="SSF63825">
    <property type="entry name" value="YWTD domain"/>
    <property type="match status" value="3"/>
</dbReference>
<keyword evidence="5" id="KW-1185">Reference proteome</keyword>
<dbReference type="GO" id="GO:0060070">
    <property type="term" value="P:canonical Wnt signaling pathway"/>
    <property type="evidence" value="ECO:0007669"/>
    <property type="project" value="TreeGrafter"/>
</dbReference>
<evidence type="ECO:0000256" key="3">
    <source>
        <dbReference type="SAM" id="SignalP"/>
    </source>
</evidence>
<evidence type="ECO:0008006" key="6">
    <source>
        <dbReference type="Google" id="ProtNLM"/>
    </source>
</evidence>
<proteinExistence type="predicted"/>
<evidence type="ECO:0000256" key="2">
    <source>
        <dbReference type="ARBA" id="ARBA00022737"/>
    </source>
</evidence>
<keyword evidence="1" id="KW-0245">EGF-like domain</keyword>
<comment type="caution">
    <text evidence="4">The sequence shown here is derived from an EMBL/GenBank/DDBJ whole genome shotgun (WGS) entry which is preliminary data.</text>
</comment>
<dbReference type="Gene3D" id="2.120.10.30">
    <property type="entry name" value="TolB, C-terminal domain"/>
    <property type="match status" value="3"/>
</dbReference>
<evidence type="ECO:0000313" key="4">
    <source>
        <dbReference type="EMBL" id="KAF7993934.1"/>
    </source>
</evidence>
<dbReference type="InterPro" id="IPR011042">
    <property type="entry name" value="6-blade_b-propeller_TolB-like"/>
</dbReference>
<feature type="chain" id="PRO_5032482363" description="DUF5050 domain-containing protein" evidence="3">
    <location>
        <begin position="24"/>
        <end position="849"/>
    </location>
</feature>
<dbReference type="PANTHER" id="PTHR46513:SF13">
    <property type="entry name" value="EGF-LIKE DOMAIN-CONTAINING PROTEIN"/>
    <property type="match status" value="1"/>
</dbReference>
<dbReference type="EMBL" id="JACMRX010000003">
    <property type="protein sequence ID" value="KAF7993934.1"/>
    <property type="molecule type" value="Genomic_DNA"/>
</dbReference>
<dbReference type="GO" id="GO:0005886">
    <property type="term" value="C:plasma membrane"/>
    <property type="evidence" value="ECO:0007669"/>
    <property type="project" value="TreeGrafter"/>
</dbReference>
<dbReference type="PANTHER" id="PTHR46513">
    <property type="entry name" value="VITELLOGENIN RECEPTOR-LIKE PROTEIN-RELATED-RELATED"/>
    <property type="match status" value="1"/>
</dbReference>
<keyword evidence="2" id="KW-0677">Repeat</keyword>
<sequence length="849" mass="98497">MKISIISLAIFALCLELPVCTNARNLRPALPENYLLVLTRHQFFAVQDPGYNVKSTMIGLEDYPEFTEASHFHEDMTFRCGNNNLYLLKKAKDKIGVWYNPLDVYNFDNKNKLKRIDKNKDLFDGAVSLTFDWTTKLLYWTERSKFEYSIRVTDESFEDINYVIHPQDEIYIGAVKVYPKRQELFFISGDQIWYTSTSPNSVASELYSAEQYTGYVYEIAIDYATDKLYWFGYVNSHYILHSANIASSARPFNQNDIGNIISIARVDDTAANLVVFNHEIYWTVVKDDERELIFKQGYGIPYKVFILESDTIVSFVSSKCPSIISLAIFALCLELPACTNATNLPPALPKNYLLVLTKHKFFAVLKPGYNDGYTMIGVEEYPEFLEARHFHEDMTFRCGNNNLYLLKAAKDKIGAWYNPFDVYNFDNKNELQRIGKKKDLFNGAVSLTFDWTTKLLYWTKRNKLKYSIRVTDELFEDINYIIQPQDKIHIGAVRVYPKRQELFFISNDQIWYTSTSPNSVASELYSTEQYTGYVYEIAIDYATDKLYWIGFVNSYYTLQSVNIASSARPFKKEDIRNIKTIARVATSAANLVVFNNEIYWTVIKDDERALFLKRGDDIPSKVFILESDTILSFVSSKCRYWKTEILYWVEADDNNKHSIKSINQSFIEPEYIIHPQNDIEMERLHVYPKAGELYFLSRGSLWYTSNKPNSTAELVFKSPPKFDYITDFSIDYATDKLYYIEKFKGDFVLHCIDIETSSRLSKEGIVYRIKTLATEPSRAFNLAAFNNTFYWTTVESEMVTLHFKNGNKAVASLTGLSENSTLSFVSSKCPHSTVEKKIEYDFKNEHEIN</sequence>
<evidence type="ECO:0000313" key="5">
    <source>
        <dbReference type="Proteomes" id="UP000639338"/>
    </source>
</evidence>
<gene>
    <name evidence="4" type="ORF">HCN44_011203</name>
</gene>
<dbReference type="AlphaFoldDB" id="A0A835CSG9"/>
<reference evidence="4 5" key="1">
    <citation type="submission" date="2020-08" db="EMBL/GenBank/DDBJ databases">
        <title>Aphidius gifuensis genome sequencing and assembly.</title>
        <authorList>
            <person name="Du Z."/>
        </authorList>
    </citation>
    <scope>NUCLEOTIDE SEQUENCE [LARGE SCALE GENOMIC DNA]</scope>
    <source>
        <strain evidence="4">YNYX2018</strain>
        <tissue evidence="4">Adults</tissue>
    </source>
</reference>
<accession>A0A835CSG9</accession>
<evidence type="ECO:0000256" key="1">
    <source>
        <dbReference type="ARBA" id="ARBA00022536"/>
    </source>
</evidence>